<dbReference type="Pfam" id="PF02210">
    <property type="entry name" value="Laminin_G_2"/>
    <property type="match status" value="1"/>
</dbReference>
<dbReference type="EMBL" id="VEVO01000003">
    <property type="protein sequence ID" value="KAF0044120.1"/>
    <property type="molecule type" value="Genomic_DNA"/>
</dbReference>
<name>A0A6A4TKF7_SCOMX</name>
<evidence type="ECO:0000259" key="6">
    <source>
        <dbReference type="SMART" id="SM00210"/>
    </source>
</evidence>
<dbReference type="PROSITE" id="PS50912">
    <property type="entry name" value="EAR"/>
    <property type="match status" value="7"/>
</dbReference>
<dbReference type="SMART" id="SM00210">
    <property type="entry name" value="TSPN"/>
    <property type="match status" value="1"/>
</dbReference>
<accession>A0A6A4TKF7</accession>
<dbReference type="InterPro" id="IPR001791">
    <property type="entry name" value="Laminin_G"/>
</dbReference>
<dbReference type="GO" id="GO:0032420">
    <property type="term" value="C:stereocilium"/>
    <property type="evidence" value="ECO:0007669"/>
    <property type="project" value="UniProtKB-SubCell"/>
</dbReference>
<sequence>MMDSRIVLPALLLVLGLATGFAQSPATGKACETKNGTSCEECLKNVTCLWCSKTKMCITYPVNTILPPHALCPLNEARWGLCWMNFQILIITLSVFGAILIIAFMICLFCCCKCENFGRTEMTQRHDEIRKKYAVPGAHPSAEETRGQRAAERPIKPPINRLFWKTGERNPAEMSEEKPKNDHINLKVAGQDGSVVQFKIKRHTPLSKLMKAYCERQNDHINLKVAGQDGSVVQFKIKRHTPLSKLMKAYCERQLLLLGSRVINSTTDTWRHCTDLLPLDLLSFVLERDTSKLVPGVHMRQAGGVRGVHFTSPHASMSFPSSQLLVNCDLFPKEFSIVLTLKVSRIAQKKKTKKEKQFQSNEERGRIVLGLRFSRKCLHFHFKGHGGVNEHWVFRGTRLADNQWHTLVLTIAGQHVRLSVDCNSPLEIVPTRPFPSDLNIQGSRFHIGSRGRWKGLFSGLLRQLVLVPGSDATHQICPSSDPQLATLSVPPLFSDLPVTGRERDSHLTSYETEERVSVGLERSCSELLQGQLWFNPLKKGLYLCDGTAWVTVLEDHKRLDYVLEHQVLTTSSETHDVEVFRVPGIGLMAAMAHRSKASGSAVYLWTHSGFKLYQNISTHEALAWRHFNIGKKIFLVVSNSGGGPYNGLNKESETEFSVIYKWSKKSKQFVRFQSLQTYCARDWEAFTINQQVYLAVANHRQGNNNHTIDSVIYKWNRLAKSFEVYQKLLTSGAYDWEFFTVGPYHFLVVANAFDGVTTSVDSVIYVWVNGRFQVFQIIKTFCATDWEMFQIGSRVFLVVANGHRLQGTEPSRYAINSTIYELDMTGQLFVRFQDIVTYSAVDWEFFSLGEEHFLIVANSYNGESYSLNSILYRWQGYEGFIPVHWLPTIGCSDWEFFSSKGESYLIYSSGKAPLSKLNLEYMQYNQDDDNN</sequence>
<dbReference type="CDD" id="cd00110">
    <property type="entry name" value="LamG"/>
    <property type="match status" value="1"/>
</dbReference>
<dbReference type="PANTHER" id="PTHR15261:SF6">
    <property type="entry name" value="THROMBOSPONDIN-TYPE LAMININ G DOMAIN AND EAR REPEAT-CONTAINING PROTEIN"/>
    <property type="match status" value="1"/>
</dbReference>
<dbReference type="AlphaFoldDB" id="A0A6A4TKF7"/>
<dbReference type="Pfam" id="PF03736">
    <property type="entry name" value="EPTP"/>
    <property type="match status" value="5"/>
</dbReference>
<dbReference type="PANTHER" id="PTHR15261">
    <property type="entry name" value="THROMBOSPONDIN-TYPE LAMININ G DOMAIN AND EAR REPEAT-CONTAINING"/>
    <property type="match status" value="1"/>
</dbReference>
<evidence type="ECO:0000313" key="7">
    <source>
        <dbReference type="EMBL" id="KAF0044120.1"/>
    </source>
</evidence>
<dbReference type="Proteomes" id="UP000438429">
    <property type="component" value="Unassembled WGS sequence"/>
</dbReference>
<dbReference type="SUPFAM" id="SSF54236">
    <property type="entry name" value="Ubiquitin-like"/>
    <property type="match status" value="2"/>
</dbReference>
<dbReference type="InterPro" id="IPR013320">
    <property type="entry name" value="ConA-like_dom_sf"/>
</dbReference>
<organism evidence="7 8">
    <name type="scientific">Scophthalmus maximus</name>
    <name type="common">Turbot</name>
    <name type="synonym">Psetta maxima</name>
    <dbReference type="NCBI Taxonomy" id="52904"/>
    <lineage>
        <taxon>Eukaryota</taxon>
        <taxon>Metazoa</taxon>
        <taxon>Chordata</taxon>
        <taxon>Craniata</taxon>
        <taxon>Vertebrata</taxon>
        <taxon>Euteleostomi</taxon>
        <taxon>Actinopterygii</taxon>
        <taxon>Neopterygii</taxon>
        <taxon>Teleostei</taxon>
        <taxon>Neoteleostei</taxon>
        <taxon>Acanthomorphata</taxon>
        <taxon>Carangaria</taxon>
        <taxon>Pleuronectiformes</taxon>
        <taxon>Pleuronectoidei</taxon>
        <taxon>Scophthalmidae</taxon>
        <taxon>Scophthalmus</taxon>
    </lineage>
</organism>
<proteinExistence type="predicted"/>
<feature type="domain" description="Thrombospondin-like N-terminal" evidence="6">
    <location>
        <begin position="296"/>
        <end position="470"/>
    </location>
</feature>
<comment type="caution">
    <text evidence="7">The sequence shown here is derived from an EMBL/GenBank/DDBJ whole genome shotgun (WGS) entry which is preliminary data.</text>
</comment>
<evidence type="ECO:0000256" key="3">
    <source>
        <dbReference type="ARBA" id="ARBA00022737"/>
    </source>
</evidence>
<feature type="signal peptide" evidence="5">
    <location>
        <begin position="1"/>
        <end position="22"/>
    </location>
</feature>
<evidence type="ECO:0000256" key="2">
    <source>
        <dbReference type="ARBA" id="ARBA00022729"/>
    </source>
</evidence>
<dbReference type="InterPro" id="IPR029071">
    <property type="entry name" value="Ubiquitin-like_domsf"/>
</dbReference>
<keyword evidence="3" id="KW-0677">Repeat</keyword>
<keyword evidence="4" id="KW-0472">Membrane</keyword>
<dbReference type="InterPro" id="IPR048287">
    <property type="entry name" value="TSPN-like_N"/>
</dbReference>
<feature type="chain" id="PRO_5025644935" description="Thrombospondin-like N-terminal domain-containing protein" evidence="5">
    <location>
        <begin position="23"/>
        <end position="931"/>
    </location>
</feature>
<keyword evidence="2 5" id="KW-0732">Signal</keyword>
<keyword evidence="4" id="KW-0812">Transmembrane</keyword>
<feature type="transmembrane region" description="Helical" evidence="4">
    <location>
        <begin position="88"/>
        <end position="112"/>
    </location>
</feature>
<dbReference type="GO" id="GO:0007165">
    <property type="term" value="P:signal transduction"/>
    <property type="evidence" value="ECO:0007669"/>
    <property type="project" value="TreeGrafter"/>
</dbReference>
<comment type="subcellular location">
    <subcellularLocation>
        <location evidence="1">Cell projection</location>
        <location evidence="1">Stereocilium</location>
    </subcellularLocation>
</comment>
<reference evidence="7 8" key="1">
    <citation type="submission" date="2019-06" db="EMBL/GenBank/DDBJ databases">
        <title>Draft genomes of female and male turbot (Scophthalmus maximus).</title>
        <authorList>
            <person name="Xu H."/>
            <person name="Xu X.-W."/>
            <person name="Shao C."/>
            <person name="Chen S."/>
        </authorList>
    </citation>
    <scope>NUCLEOTIDE SEQUENCE [LARGE SCALE GENOMIC DNA]</scope>
    <source>
        <strain evidence="7">Ysfricsl-2016a</strain>
        <tissue evidence="7">Blood</tissue>
    </source>
</reference>
<dbReference type="InterPro" id="IPR009039">
    <property type="entry name" value="EAR"/>
</dbReference>
<dbReference type="Gene3D" id="2.60.120.200">
    <property type="match status" value="1"/>
</dbReference>
<gene>
    <name evidence="7" type="ORF">F2P81_003278</name>
</gene>
<keyword evidence="4" id="KW-1133">Transmembrane helix</keyword>
<evidence type="ECO:0000256" key="4">
    <source>
        <dbReference type="SAM" id="Phobius"/>
    </source>
</evidence>
<evidence type="ECO:0000313" key="8">
    <source>
        <dbReference type="Proteomes" id="UP000438429"/>
    </source>
</evidence>
<evidence type="ECO:0000256" key="5">
    <source>
        <dbReference type="SAM" id="SignalP"/>
    </source>
</evidence>
<dbReference type="Pfam" id="PF11976">
    <property type="entry name" value="Rad60-SLD"/>
    <property type="match status" value="2"/>
</dbReference>
<dbReference type="SUPFAM" id="SSF49899">
    <property type="entry name" value="Concanavalin A-like lectins/glucanases"/>
    <property type="match status" value="1"/>
</dbReference>
<evidence type="ECO:0000256" key="1">
    <source>
        <dbReference type="ARBA" id="ARBA00004645"/>
    </source>
</evidence>
<protein>
    <recommendedName>
        <fullName evidence="6">Thrombospondin-like N-terminal domain-containing protein</fullName>
    </recommendedName>
</protein>
<dbReference type="InterPro" id="IPR022617">
    <property type="entry name" value="Rad60/SUMO-like_dom"/>
</dbReference>
<dbReference type="InterPro" id="IPR005492">
    <property type="entry name" value="EPTP"/>
</dbReference>
<dbReference type="Gene3D" id="3.10.20.90">
    <property type="entry name" value="Phosphatidylinositol 3-kinase Catalytic Subunit, Chain A, domain 1"/>
    <property type="match status" value="2"/>
</dbReference>